<evidence type="ECO:0000256" key="1">
    <source>
        <dbReference type="SAM" id="MobiDB-lite"/>
    </source>
</evidence>
<keyword evidence="3" id="KW-1185">Reference proteome</keyword>
<feature type="compositionally biased region" description="Basic and acidic residues" evidence="1">
    <location>
        <begin position="946"/>
        <end position="965"/>
    </location>
</feature>
<comment type="caution">
    <text evidence="2">The sequence shown here is derived from an EMBL/GenBank/DDBJ whole genome shotgun (WGS) entry which is preliminary data.</text>
</comment>
<dbReference type="Proteomes" id="UP001057375">
    <property type="component" value="Unassembled WGS sequence"/>
</dbReference>
<name>A0ABQ5K557_9EUKA</name>
<protein>
    <submittedName>
        <fullName evidence="2">Uncharacterized protein</fullName>
    </submittedName>
</protein>
<feature type="region of interest" description="Disordered" evidence="1">
    <location>
        <begin position="946"/>
        <end position="977"/>
    </location>
</feature>
<gene>
    <name evidence="2" type="ORF">ADUPG1_013025</name>
</gene>
<dbReference type="EMBL" id="BQXS01012585">
    <property type="protein sequence ID" value="GKT25401.1"/>
    <property type="molecule type" value="Genomic_DNA"/>
</dbReference>
<organism evidence="2 3">
    <name type="scientific">Aduncisulcus paluster</name>
    <dbReference type="NCBI Taxonomy" id="2918883"/>
    <lineage>
        <taxon>Eukaryota</taxon>
        <taxon>Metamonada</taxon>
        <taxon>Carpediemonas-like organisms</taxon>
        <taxon>Aduncisulcus</taxon>
    </lineage>
</organism>
<sequence length="993" mass="116547">MQNTKYKGPFSRAELEKLKGDIKCLKDISSLMHFFELYFPRINALFDEFSRSPETILLHQDLFTLSFECLSLFLEDYFAPFNTSSLTWTSSDIGDIYSHFESLLSSMIRVESVIRENSADKTKEQDKEEEEEDIFQETTGKRRTHHSSTIQFSHQEKAVRSITILLLRMIRLSFTLSHSLRRTIYPQISSLLSEIFSIGQIKRLENPIVEDILKICEYLTFLNDSSTRDSLLSLLLPHMVPWMIKYPDNDCVMRWVCILENISRAEDEKLLHTHKVRCSQLWFIFHPILNAVKDIVSTEISFDAEEKEKFVYHLLSQCLSFFSNLCCIPAQAIEIHACLKDELLDSWYEILKDRNQAVGLISWCDLVSTLSDVPCLVPHLSPKFDDCMKFCVDNLFNEKEYTKYLRNCHVHFKKWYELIEAIKECENILSLGKLYKDHYQDILSVFLAYQSKSQIIEHRKEIILCCQCLSAFTDQRKFGTYFLPRVYFSHLFDTFIEYLCKIEEVLGREVDREYCLIYFNYSEVIVYVNWEKLLPTVYPTFQRIFERGCLERLDFSIPEYIFQTLTNISKNSSIPSKTNFSILTLVKPYVECWMKKYGNKSGINSISHLLANITWMGRERCPNKTLCIESWPLFRPILVDYKRRFMKGVRMSFSERNFSATCEVMRYFANLCCLQEQATEVFLGVKDLIGEWLEVRDKYKRSRNHAWLMPYLLSMLSNAPSAIPHLSPKYDDKLAEYYTIDDFRTSNILHILKYTSNVFSYIASSHFPKLLRSIPMISMIPSIEISSSPDSDGFYYTCHICSGMEMAHVHSEIEFVPVKTPRSTYSTYTSIKVFRKRERKMIYNLITGKEINCKYLKRGPLCFPMYATNHERDSPYFTCHPRRVKHSSLIQYTPPQHMLVQMSFDEERSLRQSVYDLIEQTGCGVEALFDAETCLFGGYRHSEESRRKWEEVEESRDTSSRRSSEGDSLDSSPGGMEIVEENLDLNFNMNFNE</sequence>
<evidence type="ECO:0000313" key="3">
    <source>
        <dbReference type="Proteomes" id="UP001057375"/>
    </source>
</evidence>
<feature type="region of interest" description="Disordered" evidence="1">
    <location>
        <begin position="118"/>
        <end position="140"/>
    </location>
</feature>
<proteinExistence type="predicted"/>
<evidence type="ECO:0000313" key="2">
    <source>
        <dbReference type="EMBL" id="GKT25401.1"/>
    </source>
</evidence>
<accession>A0ABQ5K557</accession>
<reference evidence="2" key="1">
    <citation type="submission" date="2022-03" db="EMBL/GenBank/DDBJ databases">
        <title>Draft genome sequence of Aduncisulcus paluster, a free-living microaerophilic Fornicata.</title>
        <authorList>
            <person name="Yuyama I."/>
            <person name="Kume K."/>
            <person name="Tamura T."/>
            <person name="Inagaki Y."/>
            <person name="Hashimoto T."/>
        </authorList>
    </citation>
    <scope>NUCLEOTIDE SEQUENCE</scope>
    <source>
        <strain evidence="2">NY0171</strain>
    </source>
</reference>